<keyword evidence="2" id="KW-0560">Oxidoreductase</keyword>
<proteinExistence type="predicted"/>
<keyword evidence="5" id="KW-1185">Reference proteome</keyword>
<gene>
    <name evidence="4" type="ORF">SE17_28865</name>
</gene>
<dbReference type="Gene3D" id="3.90.1170.50">
    <property type="entry name" value="Aldehyde oxidase/xanthine dehydrogenase, a/b hammerhead"/>
    <property type="match status" value="1"/>
</dbReference>
<dbReference type="GO" id="GO:0016491">
    <property type="term" value="F:oxidoreductase activity"/>
    <property type="evidence" value="ECO:0007669"/>
    <property type="project" value="UniProtKB-KW"/>
</dbReference>
<comment type="caution">
    <text evidence="4">The sequence shown here is derived from an EMBL/GenBank/DDBJ whole genome shotgun (WGS) entry which is preliminary data.</text>
</comment>
<protein>
    <recommendedName>
        <fullName evidence="3">Aldehyde oxidase/xanthine dehydrogenase a/b hammerhead domain-containing protein</fullName>
    </recommendedName>
</protein>
<dbReference type="Pfam" id="PF01315">
    <property type="entry name" value="Ald_Xan_dh_C"/>
    <property type="match status" value="1"/>
</dbReference>
<dbReference type="InterPro" id="IPR000674">
    <property type="entry name" value="Ald_Oxase/Xan_DH_a/b"/>
</dbReference>
<evidence type="ECO:0000313" key="5">
    <source>
        <dbReference type="Proteomes" id="UP000050509"/>
    </source>
</evidence>
<sequence>MAYSAMIGARVKRKEDPRLITGAGNYVGDIKLPGMHHVAFVRSPYAHARIRSIDASAALRRPGVVAVVTGADLPAMCGPMPIGGG</sequence>
<dbReference type="Proteomes" id="UP000050509">
    <property type="component" value="Unassembled WGS sequence"/>
</dbReference>
<dbReference type="SUPFAM" id="SSF54665">
    <property type="entry name" value="CO dehydrogenase molybdoprotein N-domain-like"/>
    <property type="match status" value="1"/>
</dbReference>
<reference evidence="4 5" key="1">
    <citation type="submission" date="2015-09" db="EMBL/GenBank/DDBJ databases">
        <title>Draft genome sequence of Kouleothrix aurantiaca JCM 19913.</title>
        <authorList>
            <person name="Hemp J."/>
        </authorList>
    </citation>
    <scope>NUCLEOTIDE SEQUENCE [LARGE SCALE GENOMIC DNA]</scope>
    <source>
        <strain evidence="4 5">COM-B</strain>
    </source>
</reference>
<dbReference type="PANTHER" id="PTHR11908:SF132">
    <property type="entry name" value="ALDEHYDE OXIDASE 1-RELATED"/>
    <property type="match status" value="1"/>
</dbReference>
<dbReference type="GO" id="GO:0005506">
    <property type="term" value="F:iron ion binding"/>
    <property type="evidence" value="ECO:0007669"/>
    <property type="project" value="InterPro"/>
</dbReference>
<organism evidence="4 5">
    <name type="scientific">Kouleothrix aurantiaca</name>
    <dbReference type="NCBI Taxonomy" id="186479"/>
    <lineage>
        <taxon>Bacteria</taxon>
        <taxon>Bacillati</taxon>
        <taxon>Chloroflexota</taxon>
        <taxon>Chloroflexia</taxon>
        <taxon>Chloroflexales</taxon>
        <taxon>Roseiflexineae</taxon>
        <taxon>Roseiflexaceae</taxon>
        <taxon>Kouleothrix</taxon>
    </lineage>
</organism>
<dbReference type="SMART" id="SM01008">
    <property type="entry name" value="Ald_Xan_dh_C"/>
    <property type="match status" value="1"/>
</dbReference>
<keyword evidence="1" id="KW-0500">Molybdenum</keyword>
<accession>A0A0N8PRJ6</accession>
<feature type="non-terminal residue" evidence="4">
    <location>
        <position position="85"/>
    </location>
</feature>
<evidence type="ECO:0000313" key="4">
    <source>
        <dbReference type="EMBL" id="KPV50109.1"/>
    </source>
</evidence>
<dbReference type="AlphaFoldDB" id="A0A0N8PRJ6"/>
<evidence type="ECO:0000259" key="3">
    <source>
        <dbReference type="SMART" id="SM01008"/>
    </source>
</evidence>
<evidence type="ECO:0000256" key="2">
    <source>
        <dbReference type="ARBA" id="ARBA00023002"/>
    </source>
</evidence>
<evidence type="ECO:0000256" key="1">
    <source>
        <dbReference type="ARBA" id="ARBA00022505"/>
    </source>
</evidence>
<dbReference type="InterPro" id="IPR016208">
    <property type="entry name" value="Ald_Oxase/xanthine_DH-like"/>
</dbReference>
<dbReference type="EMBL" id="LJCR01001576">
    <property type="protein sequence ID" value="KPV50109.1"/>
    <property type="molecule type" value="Genomic_DNA"/>
</dbReference>
<dbReference type="PANTHER" id="PTHR11908">
    <property type="entry name" value="XANTHINE DEHYDROGENASE"/>
    <property type="match status" value="1"/>
</dbReference>
<dbReference type="InterPro" id="IPR036856">
    <property type="entry name" value="Ald_Oxase/Xan_DH_a/b_sf"/>
</dbReference>
<name>A0A0N8PRJ6_9CHLR</name>
<feature type="domain" description="Aldehyde oxidase/xanthine dehydrogenase a/b hammerhead" evidence="3">
    <location>
        <begin position="21"/>
        <end position="81"/>
    </location>
</feature>